<dbReference type="SUPFAM" id="SSF55874">
    <property type="entry name" value="ATPase domain of HSP90 chaperone/DNA topoisomerase II/histidine kinase"/>
    <property type="match status" value="1"/>
</dbReference>
<gene>
    <name evidence="5" type="ORF">J5O05_04480</name>
</gene>
<sequence length="313" mass="34942">MEKELELIKRQLAREKAGRQRAEDLLETKSRMLYELNQQLSSTLESLKAHEIQLVQQEKLASIGQLAAGVAHEINTPAGFTMCNLEVLQQYVLSLLNYQDSLKKSAGIVPSDVQALDAQFNIDMLRKDIPDLLEETLEGMNRIAAIVRELRSFARQGEDEKQWVNIDHLLKETLHLAAGQIKYHVEVITDFSIKKDLYCSPGKLSQVFLNLILNAGQAIEGRGHLWVSSYETQDKAVITFRDDGIGMDEQNKQKVFDAFFTTKPAGKGTGLGLSISMDIINQHNGSITVESTLGEGTEFVIELPIIAKSEDDA</sequence>
<dbReference type="Gene3D" id="3.30.565.10">
    <property type="entry name" value="Histidine kinase-like ATPase, C-terminal domain"/>
    <property type="match status" value="1"/>
</dbReference>
<organism evidence="5 6">
    <name type="scientific">Pseudoalteromonas xiamenensis</name>
    <dbReference type="NCBI Taxonomy" id="882626"/>
    <lineage>
        <taxon>Bacteria</taxon>
        <taxon>Pseudomonadati</taxon>
        <taxon>Pseudomonadota</taxon>
        <taxon>Gammaproteobacteria</taxon>
        <taxon>Alteromonadales</taxon>
        <taxon>Pseudoalteromonadaceae</taxon>
        <taxon>Pseudoalteromonas</taxon>
    </lineage>
</organism>
<dbReference type="PRINTS" id="PR00344">
    <property type="entry name" value="BCTRLSENSOR"/>
</dbReference>
<evidence type="ECO:0000259" key="4">
    <source>
        <dbReference type="PROSITE" id="PS50109"/>
    </source>
</evidence>
<reference evidence="5" key="1">
    <citation type="submission" date="2021-03" db="EMBL/GenBank/DDBJ databases">
        <title>Complete Genome of Pseudoalteromonas xiamenensis STKMTI.2, a new potential marine bacterium producing anti-Vibrio compounds.</title>
        <authorList>
            <person name="Handayani D.P."/>
            <person name="Isnansetyo A."/>
            <person name="Istiqomah I."/>
            <person name="Jumina J."/>
        </authorList>
    </citation>
    <scope>NUCLEOTIDE SEQUENCE</scope>
    <source>
        <strain evidence="5">STKMTI.2</strain>
    </source>
</reference>
<proteinExistence type="predicted"/>
<dbReference type="SMART" id="SM00387">
    <property type="entry name" value="HATPase_c"/>
    <property type="match status" value="1"/>
</dbReference>
<keyword evidence="5" id="KW-0418">Kinase</keyword>
<name>A0A975DIB1_9GAMM</name>
<keyword evidence="6" id="KW-1185">Reference proteome</keyword>
<dbReference type="AlphaFoldDB" id="A0A975DIB1"/>
<evidence type="ECO:0000256" key="1">
    <source>
        <dbReference type="ARBA" id="ARBA00000085"/>
    </source>
</evidence>
<evidence type="ECO:0000256" key="2">
    <source>
        <dbReference type="ARBA" id="ARBA00012438"/>
    </source>
</evidence>
<keyword evidence="3" id="KW-0597">Phosphoprotein</keyword>
<feature type="domain" description="Histidine kinase" evidence="4">
    <location>
        <begin position="69"/>
        <end position="307"/>
    </location>
</feature>
<dbReference type="EC" id="2.7.13.3" evidence="2"/>
<dbReference type="EMBL" id="CP072133">
    <property type="protein sequence ID" value="QTH72149.1"/>
    <property type="molecule type" value="Genomic_DNA"/>
</dbReference>
<evidence type="ECO:0000313" key="6">
    <source>
        <dbReference type="Proteomes" id="UP000664904"/>
    </source>
</evidence>
<protein>
    <recommendedName>
        <fullName evidence="2">histidine kinase</fullName>
        <ecNumber evidence="2">2.7.13.3</ecNumber>
    </recommendedName>
</protein>
<dbReference type="InterPro" id="IPR005467">
    <property type="entry name" value="His_kinase_dom"/>
</dbReference>
<comment type="catalytic activity">
    <reaction evidence="1">
        <text>ATP + protein L-histidine = ADP + protein N-phospho-L-histidine.</text>
        <dbReference type="EC" id="2.7.13.3"/>
    </reaction>
</comment>
<dbReference type="SUPFAM" id="SSF47384">
    <property type="entry name" value="Homodimeric domain of signal transducing histidine kinase"/>
    <property type="match status" value="1"/>
</dbReference>
<dbReference type="InterPro" id="IPR036890">
    <property type="entry name" value="HATPase_C_sf"/>
</dbReference>
<dbReference type="InterPro" id="IPR003594">
    <property type="entry name" value="HATPase_dom"/>
</dbReference>
<dbReference type="PROSITE" id="PS50109">
    <property type="entry name" value="HIS_KIN"/>
    <property type="match status" value="1"/>
</dbReference>
<dbReference type="Pfam" id="PF02518">
    <property type="entry name" value="HATPase_c"/>
    <property type="match status" value="1"/>
</dbReference>
<dbReference type="InterPro" id="IPR003661">
    <property type="entry name" value="HisK_dim/P_dom"/>
</dbReference>
<dbReference type="PANTHER" id="PTHR43065:SF50">
    <property type="entry name" value="HISTIDINE KINASE"/>
    <property type="match status" value="1"/>
</dbReference>
<evidence type="ECO:0000313" key="5">
    <source>
        <dbReference type="EMBL" id="QTH72149.1"/>
    </source>
</evidence>
<dbReference type="Proteomes" id="UP000664904">
    <property type="component" value="Chromosome"/>
</dbReference>
<dbReference type="CDD" id="cd00082">
    <property type="entry name" value="HisKA"/>
    <property type="match status" value="1"/>
</dbReference>
<keyword evidence="5" id="KW-0808">Transferase</keyword>
<dbReference type="InterPro" id="IPR036097">
    <property type="entry name" value="HisK_dim/P_sf"/>
</dbReference>
<accession>A0A975DIB1</accession>
<dbReference type="KEGG" id="pxi:J5O05_04480"/>
<dbReference type="Gene3D" id="1.10.287.130">
    <property type="match status" value="1"/>
</dbReference>
<dbReference type="RefSeq" id="WP_208843771.1">
    <property type="nucleotide sequence ID" value="NZ_CP072133.1"/>
</dbReference>
<dbReference type="GO" id="GO:0000155">
    <property type="term" value="F:phosphorelay sensor kinase activity"/>
    <property type="evidence" value="ECO:0007669"/>
    <property type="project" value="InterPro"/>
</dbReference>
<dbReference type="PANTHER" id="PTHR43065">
    <property type="entry name" value="SENSOR HISTIDINE KINASE"/>
    <property type="match status" value="1"/>
</dbReference>
<evidence type="ECO:0000256" key="3">
    <source>
        <dbReference type="ARBA" id="ARBA00022553"/>
    </source>
</evidence>
<dbReference type="InterPro" id="IPR004358">
    <property type="entry name" value="Sig_transdc_His_kin-like_C"/>
</dbReference>